<feature type="signal peptide" evidence="1">
    <location>
        <begin position="1"/>
        <end position="21"/>
    </location>
</feature>
<protein>
    <submittedName>
        <fullName evidence="2">Uncharacterized protein</fullName>
    </submittedName>
</protein>
<keyword evidence="1" id="KW-0732">Signal</keyword>
<feature type="chain" id="PRO_5001643573" evidence="1">
    <location>
        <begin position="22"/>
        <end position="122"/>
    </location>
</feature>
<dbReference type="HOGENOM" id="CLU_2073511_0_0_1"/>
<gene>
    <name evidence="2" type="ORF">JAAARDRAFT_192366</name>
</gene>
<evidence type="ECO:0000313" key="3">
    <source>
        <dbReference type="Proteomes" id="UP000027265"/>
    </source>
</evidence>
<dbReference type="InParanoid" id="A0A067PYX6"/>
<dbReference type="AlphaFoldDB" id="A0A067PYX6"/>
<evidence type="ECO:0000256" key="1">
    <source>
        <dbReference type="SAM" id="SignalP"/>
    </source>
</evidence>
<dbReference type="EMBL" id="KL197715">
    <property type="protein sequence ID" value="KDQ59914.1"/>
    <property type="molecule type" value="Genomic_DNA"/>
</dbReference>
<name>A0A067PYX6_9AGAM</name>
<dbReference type="OrthoDB" id="2638052at2759"/>
<organism evidence="2 3">
    <name type="scientific">Jaapia argillacea MUCL 33604</name>
    <dbReference type="NCBI Taxonomy" id="933084"/>
    <lineage>
        <taxon>Eukaryota</taxon>
        <taxon>Fungi</taxon>
        <taxon>Dikarya</taxon>
        <taxon>Basidiomycota</taxon>
        <taxon>Agaricomycotina</taxon>
        <taxon>Agaricomycetes</taxon>
        <taxon>Agaricomycetidae</taxon>
        <taxon>Jaapiales</taxon>
        <taxon>Jaapiaceae</taxon>
        <taxon>Jaapia</taxon>
    </lineage>
</organism>
<evidence type="ECO:0000313" key="2">
    <source>
        <dbReference type="EMBL" id="KDQ59914.1"/>
    </source>
</evidence>
<sequence length="122" mass="12949">MSRSVLFVALLLSSNFALSSARCIMCPNCDYDNTGNGNECLSGWTCDGTSMTMGCYYPSSTDPGTYNLCTYSIDEEGGYLVSGPSVCESNGGIDSKCELSDGGDVYNWGPPGYCYAASYGTY</sequence>
<keyword evidence="3" id="KW-1185">Reference proteome</keyword>
<accession>A0A067PYX6</accession>
<dbReference type="Proteomes" id="UP000027265">
    <property type="component" value="Unassembled WGS sequence"/>
</dbReference>
<proteinExistence type="predicted"/>
<reference evidence="3" key="1">
    <citation type="journal article" date="2014" name="Proc. Natl. Acad. Sci. U.S.A.">
        <title>Extensive sampling of basidiomycete genomes demonstrates inadequacy of the white-rot/brown-rot paradigm for wood decay fungi.</title>
        <authorList>
            <person name="Riley R."/>
            <person name="Salamov A.A."/>
            <person name="Brown D.W."/>
            <person name="Nagy L.G."/>
            <person name="Floudas D."/>
            <person name="Held B.W."/>
            <person name="Levasseur A."/>
            <person name="Lombard V."/>
            <person name="Morin E."/>
            <person name="Otillar R."/>
            <person name="Lindquist E.A."/>
            <person name="Sun H."/>
            <person name="LaButti K.M."/>
            <person name="Schmutz J."/>
            <person name="Jabbour D."/>
            <person name="Luo H."/>
            <person name="Baker S.E."/>
            <person name="Pisabarro A.G."/>
            <person name="Walton J.D."/>
            <person name="Blanchette R.A."/>
            <person name="Henrissat B."/>
            <person name="Martin F."/>
            <person name="Cullen D."/>
            <person name="Hibbett D.S."/>
            <person name="Grigoriev I.V."/>
        </authorList>
    </citation>
    <scope>NUCLEOTIDE SEQUENCE [LARGE SCALE GENOMIC DNA]</scope>
    <source>
        <strain evidence="3">MUCL 33604</strain>
    </source>
</reference>